<gene>
    <name evidence="1" type="ORF">E5333_11845</name>
</gene>
<accession>A0A4S2FPZ3</accession>
<reference evidence="1 2" key="1">
    <citation type="submission" date="2019-04" db="EMBL/GenBank/DDBJ databases">
        <title>Microbes associate with the intestines of laboratory mice.</title>
        <authorList>
            <person name="Navarre W."/>
            <person name="Wong E."/>
            <person name="Huang K."/>
            <person name="Tropini C."/>
            <person name="Ng K."/>
            <person name="Yu B."/>
        </authorList>
    </citation>
    <scope>NUCLEOTIDE SEQUENCE [LARGE SCALE GENOMIC DNA]</scope>
    <source>
        <strain evidence="1 2">NM06_A21</strain>
    </source>
</reference>
<proteinExistence type="predicted"/>
<protein>
    <submittedName>
        <fullName evidence="1">Nucleotidyl transferase AbiEii/AbiGii toxin family protein</fullName>
    </submittedName>
</protein>
<evidence type="ECO:0000313" key="1">
    <source>
        <dbReference type="EMBL" id="TGY71158.1"/>
    </source>
</evidence>
<comment type="caution">
    <text evidence="1">The sequence shown here is derived from an EMBL/GenBank/DDBJ whole genome shotgun (WGS) entry which is preliminary data.</text>
</comment>
<dbReference type="Gene3D" id="3.10.450.620">
    <property type="entry name" value="JHP933, nucleotidyltransferase-like core domain"/>
    <property type="match status" value="1"/>
</dbReference>
<dbReference type="InterPro" id="IPR014942">
    <property type="entry name" value="AbiEii"/>
</dbReference>
<dbReference type="Pfam" id="PF08843">
    <property type="entry name" value="AbiEii"/>
    <property type="match status" value="1"/>
</dbReference>
<keyword evidence="1" id="KW-0808">Transferase</keyword>
<dbReference type="GO" id="GO:0016740">
    <property type="term" value="F:transferase activity"/>
    <property type="evidence" value="ECO:0007669"/>
    <property type="project" value="UniProtKB-KW"/>
</dbReference>
<dbReference type="RefSeq" id="WP_135993688.1">
    <property type="nucleotide sequence ID" value="NZ_SRYD01000052.1"/>
</dbReference>
<dbReference type="EMBL" id="SRYD01000052">
    <property type="protein sequence ID" value="TGY71158.1"/>
    <property type="molecule type" value="Genomic_DNA"/>
</dbReference>
<dbReference type="Proteomes" id="UP000306630">
    <property type="component" value="Unassembled WGS sequence"/>
</dbReference>
<sequence>MIKSECFTRQWCEQVAQMLNYNDIQLIEKVVRALSLLEMLIKSGCPFHFKGGTATMLLLGGATNRLSIDIDIICPPGTEIERYLSDFKDFGFTKIDLVERKSPGKNIPKSHSKFFYQLAYTDRVSGEGYILLDVLYEDCHYQNTLEIPIVSPFIEFDSEPLNVKVPSIGDILGDKLTAFAPNTTGIPYYKKEKVCSVEIIKQLYDIARLFDRVDNLEITAQSFRRIVTVEMAYRDIDNLEAVFDDILQTSILIATRGKEGVGQFDILQDGIKKIKSFIHTSNYHIDHAIVDSAKAAYISTCIRKGVTAVEKYPGTPEIVLDMSIAPALTGKLNKLKRIFPEAFYY</sequence>
<dbReference type="AlphaFoldDB" id="A0A4S2FPZ3"/>
<evidence type="ECO:0000313" key="2">
    <source>
        <dbReference type="Proteomes" id="UP000306630"/>
    </source>
</evidence>
<name>A0A4S2FPZ3_9BACT</name>
<organism evidence="1 2">
    <name type="scientific">Muribaculum intestinale</name>
    <dbReference type="NCBI Taxonomy" id="1796646"/>
    <lineage>
        <taxon>Bacteria</taxon>
        <taxon>Pseudomonadati</taxon>
        <taxon>Bacteroidota</taxon>
        <taxon>Bacteroidia</taxon>
        <taxon>Bacteroidales</taxon>
        <taxon>Muribaculaceae</taxon>
        <taxon>Muribaculum</taxon>
    </lineage>
</organism>